<dbReference type="InterPro" id="IPR057692">
    <property type="entry name" value="DUF7932"/>
</dbReference>
<reference evidence="4 5" key="1">
    <citation type="journal article" date="2016" name="Nat. Commun.">
        <title>Ectomycorrhizal ecology is imprinted in the genome of the dominant symbiotic fungus Cenococcum geophilum.</title>
        <authorList>
            <consortium name="DOE Joint Genome Institute"/>
            <person name="Peter M."/>
            <person name="Kohler A."/>
            <person name="Ohm R.A."/>
            <person name="Kuo A."/>
            <person name="Krutzmann J."/>
            <person name="Morin E."/>
            <person name="Arend M."/>
            <person name="Barry K.W."/>
            <person name="Binder M."/>
            <person name="Choi C."/>
            <person name="Clum A."/>
            <person name="Copeland A."/>
            <person name="Grisel N."/>
            <person name="Haridas S."/>
            <person name="Kipfer T."/>
            <person name="LaButti K."/>
            <person name="Lindquist E."/>
            <person name="Lipzen A."/>
            <person name="Maire R."/>
            <person name="Meier B."/>
            <person name="Mihaltcheva S."/>
            <person name="Molinier V."/>
            <person name="Murat C."/>
            <person name="Poggeler S."/>
            <person name="Quandt C.A."/>
            <person name="Sperisen C."/>
            <person name="Tritt A."/>
            <person name="Tisserant E."/>
            <person name="Crous P.W."/>
            <person name="Henrissat B."/>
            <person name="Nehls U."/>
            <person name="Egli S."/>
            <person name="Spatafora J.W."/>
            <person name="Grigoriev I.V."/>
            <person name="Martin F.M."/>
        </authorList>
    </citation>
    <scope>NUCLEOTIDE SEQUENCE [LARGE SCALE GENOMIC DNA]</scope>
    <source>
        <strain evidence="4 5">CBS 207.34</strain>
    </source>
</reference>
<feature type="compositionally biased region" description="Low complexity" evidence="2">
    <location>
        <begin position="1013"/>
        <end position="1028"/>
    </location>
</feature>
<dbReference type="EMBL" id="KV749397">
    <property type="protein sequence ID" value="OCL09596.1"/>
    <property type="molecule type" value="Genomic_DNA"/>
</dbReference>
<feature type="compositionally biased region" description="Acidic residues" evidence="2">
    <location>
        <begin position="987"/>
        <end position="1007"/>
    </location>
</feature>
<dbReference type="Pfam" id="PF25560">
    <property type="entry name" value="DUF7932"/>
    <property type="match status" value="1"/>
</dbReference>
<feature type="domain" description="DUF7932" evidence="3">
    <location>
        <begin position="214"/>
        <end position="324"/>
    </location>
</feature>
<feature type="compositionally biased region" description="Gly residues" evidence="2">
    <location>
        <begin position="130"/>
        <end position="150"/>
    </location>
</feature>
<proteinExistence type="predicted"/>
<sequence length="1128" mass="121498">MPGSDVRVRLSYNSTRQNCIQVGGEGGFTGAKWEVNRDQNLMLNVKGGDGGNGGRGENGQQGGQGAPGRDATKYHDATAGGIGAPGGNGGYGTNGANGADAGNVFITVHESDLDTLACVFWDLNGGSGGLSGTHGQPGEGGIGGRGGNGGRWEDRVGDRVSTVTRGPGAPGPQGPPGIPPATFLSGGQSGKQGSSQIRVIKGDLTEATFPKRSGEHIIVRNLIVENVGGMPSPNLNRLMVSIHGDRWFEPVTSVELPREIQVGDKVKVPGEIRALIRNETAARIPGHHLFENTEVRLIATFDERLQRSLPEFHVGEGAPIEIQYPLQLTPPRYLDCVAKGDNVRFSWTLKNVSTKEYGIQGNLRRHVATRLSDPDGVFNLKYGAGRRWADDELDILLPGAEVPIDQDFTVSSNAMEYSDSVLTLDLMLSDPSKPQAGTGSASSVRSVMRYDMKMQISGKYEYKEKSRFLLVVNAGTPNYAIHQIINFIRKGLQLEVDIFNISLTGSFIDPITNTDVLSRYVGKSIIIYGSTLSYFRLGHRSPWDLLDPWEVCRLAKLGTSFLFANVADSNGLQSWSSLSSFPTPATAAPSSVNVENLAGLLDSLKPGKQAADALHSYHKFGAKKNPLTGCFGDLDSALLSHSKKAAKKLNKTYPLRRFVARPDVTDGGKGNSGAVIVSEGLPKSAKVFASRLPHQPGPWILDYHMYMVVACLPFSDQARIFWNLAGQWDKNGLPPTALYNGLPHLINSKPGDQMNAMVATNELINEKVFQAICISIESQIGTEITRYCDVPSWPNPIPTNEVMNHLPLLSQLLHTTPSSAPIGSTERTEFLVGVLGTIMGALEHIGFVQWWSNVVFRIGVRKVQVRAQVKMTMNTALSHKFTPAAISTLQKSIEKTAKQTKKEIKQTKQESKNLSLVNLSRLSAFTGTTDAAPDDLTMPTDPAVANSTGWTRNKLQENRKLHTIRQEKRLADEAHSRRVIAEHVNPEDEDDGEEEDNGPDEYEEPNLEDMVRPTGPTGPAGPHGMAAPVELFSPVDTTAPVELASPDALAPPVELASPNPPAAPVELASPDAPAAPVEPAAPQTPTAPVELASPHIHAAPVELASPQIMVSSEKNIPQTHVVAVREVQ</sequence>
<accession>A0A8E2F3U4</accession>
<feature type="region of interest" description="Disordered" evidence="2">
    <location>
        <begin position="130"/>
        <end position="194"/>
    </location>
</feature>
<name>A0A8E2F3U4_9PEZI</name>
<organism evidence="4 5">
    <name type="scientific">Glonium stellatum</name>
    <dbReference type="NCBI Taxonomy" id="574774"/>
    <lineage>
        <taxon>Eukaryota</taxon>
        <taxon>Fungi</taxon>
        <taxon>Dikarya</taxon>
        <taxon>Ascomycota</taxon>
        <taxon>Pezizomycotina</taxon>
        <taxon>Dothideomycetes</taxon>
        <taxon>Pleosporomycetidae</taxon>
        <taxon>Gloniales</taxon>
        <taxon>Gloniaceae</taxon>
        <taxon>Glonium</taxon>
    </lineage>
</organism>
<keyword evidence="1" id="KW-0175">Coiled coil</keyword>
<feature type="compositionally biased region" description="Gly residues" evidence="2">
    <location>
        <begin position="47"/>
        <end position="66"/>
    </location>
</feature>
<feature type="region of interest" description="Disordered" evidence="2">
    <location>
        <begin position="46"/>
        <end position="70"/>
    </location>
</feature>
<evidence type="ECO:0000259" key="3">
    <source>
        <dbReference type="Pfam" id="PF25560"/>
    </source>
</evidence>
<feature type="coiled-coil region" evidence="1">
    <location>
        <begin position="890"/>
        <end position="917"/>
    </location>
</feature>
<evidence type="ECO:0000256" key="1">
    <source>
        <dbReference type="SAM" id="Coils"/>
    </source>
</evidence>
<evidence type="ECO:0000256" key="2">
    <source>
        <dbReference type="SAM" id="MobiDB-lite"/>
    </source>
</evidence>
<gene>
    <name evidence="4" type="ORF">AOQ84DRAFT_16963</name>
</gene>
<feature type="compositionally biased region" description="Basic and acidic residues" evidence="2">
    <location>
        <begin position="954"/>
        <end position="986"/>
    </location>
</feature>
<dbReference type="OrthoDB" id="5319158at2759"/>
<evidence type="ECO:0000313" key="5">
    <source>
        <dbReference type="Proteomes" id="UP000250140"/>
    </source>
</evidence>
<dbReference type="Proteomes" id="UP000250140">
    <property type="component" value="Unassembled WGS sequence"/>
</dbReference>
<feature type="region of interest" description="Disordered" evidence="2">
    <location>
        <begin position="930"/>
        <end position="1094"/>
    </location>
</feature>
<feature type="compositionally biased region" description="Pro residues" evidence="2">
    <location>
        <begin position="169"/>
        <end position="179"/>
    </location>
</feature>
<keyword evidence="5" id="KW-1185">Reference proteome</keyword>
<evidence type="ECO:0000313" key="4">
    <source>
        <dbReference type="EMBL" id="OCL09596.1"/>
    </source>
</evidence>
<feature type="compositionally biased region" description="Low complexity" evidence="2">
    <location>
        <begin position="1068"/>
        <end position="1088"/>
    </location>
</feature>
<dbReference type="AlphaFoldDB" id="A0A8E2F3U4"/>
<protein>
    <recommendedName>
        <fullName evidence="3">DUF7932 domain-containing protein</fullName>
    </recommendedName>
</protein>